<gene>
    <name evidence="5" type="ORF">DQK91_13615</name>
    <name evidence="4" type="ORF">E8L03_10000</name>
</gene>
<sequence>MRITISRTILVLAALATLAVAGTAFAGGAAGFSAKFEDMDKNSDNTVDQDEFVTHFKDNNNAAGAFTIIDRDKSGGLNQEEWDGFMKVHGGGQHMKPGSGMGGMPPHGMMKAPHGKMPPHQGQAPQGNGTE</sequence>
<feature type="region of interest" description="Disordered" evidence="1">
    <location>
        <begin position="87"/>
        <end position="131"/>
    </location>
</feature>
<dbReference type="EMBL" id="QMIF01000009">
    <property type="protein sequence ID" value="TVM32745.1"/>
    <property type="molecule type" value="Genomic_DNA"/>
</dbReference>
<dbReference type="Proteomes" id="UP000503251">
    <property type="component" value="Chromosome"/>
</dbReference>
<feature type="domain" description="EF-hand" evidence="3">
    <location>
        <begin position="36"/>
        <end position="62"/>
    </location>
</feature>
<feature type="compositionally biased region" description="Gly residues" evidence="1">
    <location>
        <begin position="89"/>
        <end position="105"/>
    </location>
</feature>
<dbReference type="Pfam" id="PF13202">
    <property type="entry name" value="EF-hand_5"/>
    <property type="match status" value="2"/>
</dbReference>
<organism evidence="5 6">
    <name type="scientific">Oceanidesulfovibrio marinus</name>
    <dbReference type="NCBI Taxonomy" id="370038"/>
    <lineage>
        <taxon>Bacteria</taxon>
        <taxon>Pseudomonadati</taxon>
        <taxon>Thermodesulfobacteriota</taxon>
        <taxon>Desulfovibrionia</taxon>
        <taxon>Desulfovibrionales</taxon>
        <taxon>Desulfovibrionaceae</taxon>
        <taxon>Oceanidesulfovibrio</taxon>
    </lineage>
</organism>
<dbReference type="Gene3D" id="1.10.238.10">
    <property type="entry name" value="EF-hand"/>
    <property type="match status" value="1"/>
</dbReference>
<dbReference type="Proteomes" id="UP000434052">
    <property type="component" value="Unassembled WGS sequence"/>
</dbReference>
<evidence type="ECO:0000313" key="5">
    <source>
        <dbReference type="EMBL" id="TVM32745.1"/>
    </source>
</evidence>
<dbReference type="EMBL" id="CP039543">
    <property type="protein sequence ID" value="QJT09250.1"/>
    <property type="molecule type" value="Genomic_DNA"/>
</dbReference>
<feature type="chain" id="PRO_5030159371" evidence="2">
    <location>
        <begin position="27"/>
        <end position="131"/>
    </location>
</feature>
<evidence type="ECO:0000313" key="7">
    <source>
        <dbReference type="Proteomes" id="UP000503251"/>
    </source>
</evidence>
<dbReference type="InterPro" id="IPR011992">
    <property type="entry name" value="EF-hand-dom_pair"/>
</dbReference>
<evidence type="ECO:0000313" key="4">
    <source>
        <dbReference type="EMBL" id="QJT09250.1"/>
    </source>
</evidence>
<accession>A0A6P1ZFR4</accession>
<dbReference type="PROSITE" id="PS00018">
    <property type="entry name" value="EF_HAND_1"/>
    <property type="match status" value="1"/>
</dbReference>
<dbReference type="InterPro" id="IPR002048">
    <property type="entry name" value="EF_hand_dom"/>
</dbReference>
<dbReference type="InterPro" id="IPR018247">
    <property type="entry name" value="EF_Hand_1_Ca_BS"/>
</dbReference>
<feature type="signal peptide" evidence="2">
    <location>
        <begin position="1"/>
        <end position="26"/>
    </location>
</feature>
<dbReference type="SUPFAM" id="SSF47473">
    <property type="entry name" value="EF-hand"/>
    <property type="match status" value="1"/>
</dbReference>
<keyword evidence="2" id="KW-0732">Signal</keyword>
<keyword evidence="7" id="KW-1185">Reference proteome</keyword>
<proteinExistence type="predicted"/>
<dbReference type="GO" id="GO:0005509">
    <property type="term" value="F:calcium ion binding"/>
    <property type="evidence" value="ECO:0007669"/>
    <property type="project" value="InterPro"/>
</dbReference>
<evidence type="ECO:0000256" key="2">
    <source>
        <dbReference type="SAM" id="SignalP"/>
    </source>
</evidence>
<evidence type="ECO:0000313" key="6">
    <source>
        <dbReference type="Proteomes" id="UP000434052"/>
    </source>
</evidence>
<dbReference type="OrthoDB" id="5458560at2"/>
<name>A0A6P1ZFR4_9BACT</name>
<protein>
    <submittedName>
        <fullName evidence="5">Calcium-binding protein</fullName>
    </submittedName>
</protein>
<dbReference type="AlphaFoldDB" id="A0A6P1ZFR4"/>
<feature type="domain" description="EF-hand" evidence="3">
    <location>
        <begin position="65"/>
        <end position="92"/>
    </location>
</feature>
<evidence type="ECO:0000259" key="3">
    <source>
        <dbReference type="PROSITE" id="PS50222"/>
    </source>
</evidence>
<evidence type="ECO:0000256" key="1">
    <source>
        <dbReference type="SAM" id="MobiDB-lite"/>
    </source>
</evidence>
<reference evidence="4 7" key="2">
    <citation type="submission" date="2019-04" db="EMBL/GenBank/DDBJ databases">
        <title>Isolation and culture of sulfate reducing bacteria from the cold seep of the South China Sea.</title>
        <authorList>
            <person name="Sun C."/>
            <person name="Liu R."/>
        </authorList>
    </citation>
    <scope>NUCLEOTIDE SEQUENCE [LARGE SCALE GENOMIC DNA]</scope>
    <source>
        <strain evidence="4 7">CS1</strain>
    </source>
</reference>
<dbReference type="PROSITE" id="PS50222">
    <property type="entry name" value="EF_HAND_2"/>
    <property type="match status" value="2"/>
</dbReference>
<dbReference type="RefSeq" id="WP_144305927.1">
    <property type="nucleotide sequence ID" value="NZ_CP039543.1"/>
</dbReference>
<reference evidence="5 6" key="1">
    <citation type="submission" date="2018-06" db="EMBL/GenBank/DDBJ databases">
        <title>Complete genome of Desulfovibrio marinus P48SEP.</title>
        <authorList>
            <person name="Crispim J.S."/>
            <person name="Vidigal P.M.P."/>
            <person name="Silva L.C.F."/>
            <person name="Araujo L.C."/>
            <person name="Laguardia C.N."/>
            <person name="Dias R.S."/>
            <person name="Sousa M.P."/>
            <person name="Paula S.O."/>
            <person name="Silva C."/>
        </authorList>
    </citation>
    <scope>NUCLEOTIDE SEQUENCE [LARGE SCALE GENOMIC DNA]</scope>
    <source>
        <strain evidence="5 6">P48SEP</strain>
    </source>
</reference>